<feature type="binding site" evidence="19">
    <location>
        <position position="649"/>
    </location>
    <ligand>
        <name>Ca(2+)</name>
        <dbReference type="ChEBI" id="CHEBI:29108"/>
        <note>structural</note>
    </ligand>
</feature>
<feature type="binding site" evidence="19">
    <location>
        <position position="307"/>
    </location>
    <ligand>
        <name>Cu(2+)</name>
        <dbReference type="ChEBI" id="CHEBI:29036"/>
        <label>1</label>
        <note>catalytic</note>
    </ligand>
</feature>
<keyword evidence="14" id="KW-0325">Glycoprotein</keyword>
<keyword evidence="16" id="KW-0511">Multifunctional enzyme</keyword>
<dbReference type="InterPro" id="IPR036939">
    <property type="entry name" value="Cu2_ascorb_mOase_N_sf"/>
</dbReference>
<feature type="binding site" evidence="19">
    <location>
        <position position="164"/>
    </location>
    <ligand>
        <name>Cu(2+)</name>
        <dbReference type="ChEBI" id="CHEBI:29036"/>
        <label>1</label>
        <note>catalytic</note>
    </ligand>
</feature>
<feature type="domain" description="Copper type II ascorbate-dependent monooxygenase C-terminal" evidence="25">
    <location>
        <begin position="192"/>
        <end position="333"/>
    </location>
</feature>
<dbReference type="HOGENOM" id="CLU_012293_0_0_1"/>
<dbReference type="GO" id="GO:0005576">
    <property type="term" value="C:extracellular region"/>
    <property type="evidence" value="ECO:0007669"/>
    <property type="project" value="UniProtKB-SubCell"/>
</dbReference>
<comment type="subcellular location">
    <subcellularLocation>
        <location evidence="2">Secreted</location>
    </subcellularLocation>
</comment>
<evidence type="ECO:0000256" key="20">
    <source>
        <dbReference type="PIRSR" id="PIRSR600720-3"/>
    </source>
</evidence>
<dbReference type="InterPro" id="IPR014784">
    <property type="entry name" value="Cu2_ascorb_mOase-like_C"/>
</dbReference>
<dbReference type="Pfam" id="PF01082">
    <property type="entry name" value="Cu2_monooxygen"/>
    <property type="match status" value="1"/>
</dbReference>
<dbReference type="Pfam" id="PF01436">
    <property type="entry name" value="NHL"/>
    <property type="match status" value="1"/>
</dbReference>
<dbReference type="CDD" id="cd14958">
    <property type="entry name" value="NHL_PAL_like"/>
    <property type="match status" value="1"/>
</dbReference>
<evidence type="ECO:0000256" key="14">
    <source>
        <dbReference type="ARBA" id="ARBA00023180"/>
    </source>
</evidence>
<dbReference type="EMBL" id="KB308761">
    <property type="protein sequence ID" value="ELT96668.1"/>
    <property type="molecule type" value="Genomic_DNA"/>
</dbReference>
<evidence type="ECO:0000256" key="11">
    <source>
        <dbReference type="ARBA" id="ARBA00023008"/>
    </source>
</evidence>
<organism evidence="26">
    <name type="scientific">Capitella teleta</name>
    <name type="common">Polychaete worm</name>
    <dbReference type="NCBI Taxonomy" id="283909"/>
    <lineage>
        <taxon>Eukaryota</taxon>
        <taxon>Metazoa</taxon>
        <taxon>Spiralia</taxon>
        <taxon>Lophotrochozoa</taxon>
        <taxon>Annelida</taxon>
        <taxon>Polychaeta</taxon>
        <taxon>Sedentaria</taxon>
        <taxon>Scolecida</taxon>
        <taxon>Capitellidae</taxon>
        <taxon>Capitella</taxon>
    </lineage>
</organism>
<dbReference type="Gene3D" id="2.120.10.30">
    <property type="entry name" value="TolB, C-terminal domain"/>
    <property type="match status" value="1"/>
</dbReference>
<feature type="binding site" evidence="18">
    <location>
        <position position="512"/>
    </location>
    <ligand>
        <name>a protein</name>
        <dbReference type="ChEBI" id="CHEBI:16541"/>
    </ligand>
    <ligandPart>
        <name>C-terminal Xaa-(2S)-2-hydroxyglycine residue</name>
        <dbReference type="ChEBI" id="CHEBI:142768"/>
    </ligandPart>
</feature>
<keyword evidence="22" id="KW-1133">Transmembrane helix</keyword>
<keyword evidence="6" id="KW-0964">Secreted</keyword>
<feature type="disulfide bond" evidence="20">
    <location>
        <begin position="218"/>
        <end position="327"/>
    </location>
</feature>
<dbReference type="AlphaFoldDB" id="R7TRW1"/>
<dbReference type="FunFam" id="2.60.120.310:FF:000005">
    <property type="entry name" value="Peptidylglycine alpha-hydroxylating monooxygenase"/>
    <property type="match status" value="1"/>
</dbReference>
<reference evidence="27" key="3">
    <citation type="submission" date="2015-06" db="UniProtKB">
        <authorList>
            <consortium name="EnsemblMetazoa"/>
        </authorList>
    </citation>
    <scope>IDENTIFICATION</scope>
</reference>
<evidence type="ECO:0000256" key="13">
    <source>
        <dbReference type="ARBA" id="ARBA00023157"/>
    </source>
</evidence>
<evidence type="ECO:0000259" key="24">
    <source>
        <dbReference type="Pfam" id="PF01082"/>
    </source>
</evidence>
<feature type="disulfide bond" evidence="20">
    <location>
        <begin position="493"/>
        <end position="513"/>
    </location>
</feature>
<evidence type="ECO:0000256" key="22">
    <source>
        <dbReference type="SAM" id="Phobius"/>
    </source>
</evidence>
<comment type="cofactor">
    <cofactor evidence="19">
        <name>Zn(2+)</name>
        <dbReference type="ChEBI" id="CHEBI:29105"/>
    </cofactor>
    <text evidence="19">Binds one Zn(2+) ion per subunit.</text>
</comment>
<sequence>MVTMLDLSWIYLLVCAVSLTYALPNGGHLARKTFSRQPDPSPYRASSSRDDDSVLEIRMPGVAPREDDAYYCMSRAVPVKELYITNFEALAEGSVAHHILLFGCQNPYSHQTDAWECTSACDPHDSSSILFAWAKNAPPTHVPEGVGFEIGDNTNVQYLVMQIHYKDRFPLSADPDHSGLRLTVTLERQKYMAGIYLFSDSYHEIPGGAQAVHVDMACPYPGPAQLYPFAFRVHAHTLGKVISGYMQNDSSTWHLIGKGNPQWPQAFYPSESNLVIKKGDILAARCTFDSSARKRKTFMGSTHLDEMCNFYMMYYTDATQGKSYFGCQNNQSDELTETLPADSDQPLPPNPLLEDIAHGHQRKVDLAKGWPNAVLTIGQIGGMATDSKGQIHIFHRADRVWGHETFDHSNVFQGNEAISKNTILVLDVNGNIVKQWGANRFYLPHGLSIDTNDNLWLTDVALHQVMRISNGATEPDLVLGVPLKPGSDTTHFCKPADVAVLQNGEFYVADGYCNARIMHFDKTGQLLKQWGEPSQAVMIDSYPPPSTFDLVHSVTLLESRSEVCVADRGNGRLQCFSLEGEFLRQMHPPQIKGGYFAVQYNPSKDVLYLINGPDAYNRDIQCQGFTLNPETGAILQTWSPSKGFSQPHDLAVDPHGGSIYVGELSSKVWKFTISQEAIQGYPSVHKKGSAAHPPAASVDAGVDLSVDDEIERATEEEASFGASLVIGALLIVPVVLVVAITLFLRLRKRGTFANLLNGKGCKQNRRFNLGNLLLTSDHKGFNRVRTTDDCHHDELEHLNSDDSEVEEFSAATVEQKA</sequence>
<gene>
    <name evidence="26" type="ORF">CAPTEDRAFT_228792</name>
</gene>
<reference evidence="28" key="1">
    <citation type="submission" date="2012-12" db="EMBL/GenBank/DDBJ databases">
        <authorList>
            <person name="Hellsten U."/>
            <person name="Grimwood J."/>
            <person name="Chapman J.A."/>
            <person name="Shapiro H."/>
            <person name="Aerts A."/>
            <person name="Otillar R.P."/>
            <person name="Terry A.Y."/>
            <person name="Boore J.L."/>
            <person name="Simakov O."/>
            <person name="Marletaz F."/>
            <person name="Cho S.-J."/>
            <person name="Edsinger-Gonzales E."/>
            <person name="Havlak P."/>
            <person name="Kuo D.-H."/>
            <person name="Larsson T."/>
            <person name="Lv J."/>
            <person name="Arendt D."/>
            <person name="Savage R."/>
            <person name="Osoegawa K."/>
            <person name="de Jong P."/>
            <person name="Lindberg D.R."/>
            <person name="Seaver E.C."/>
            <person name="Weisblat D.A."/>
            <person name="Putnam N.H."/>
            <person name="Grigoriev I.V."/>
            <person name="Rokhsar D.S."/>
        </authorList>
    </citation>
    <scope>NUCLEOTIDE SEQUENCE</scope>
    <source>
        <strain evidence="28">I ESC-2004</strain>
    </source>
</reference>
<evidence type="ECO:0000256" key="10">
    <source>
        <dbReference type="ARBA" id="ARBA00023002"/>
    </source>
</evidence>
<keyword evidence="7 19" id="KW-0479">Metal-binding</keyword>
<evidence type="ECO:0000256" key="12">
    <source>
        <dbReference type="ARBA" id="ARBA00023033"/>
    </source>
</evidence>
<evidence type="ECO:0000256" key="1">
    <source>
        <dbReference type="ARBA" id="ARBA00000686"/>
    </source>
</evidence>
<dbReference type="GO" id="GO:0016020">
    <property type="term" value="C:membrane"/>
    <property type="evidence" value="ECO:0007669"/>
    <property type="project" value="InterPro"/>
</dbReference>
<feature type="transmembrane region" description="Helical" evidence="22">
    <location>
        <begin position="720"/>
        <end position="744"/>
    </location>
</feature>
<comment type="catalytic activity">
    <reaction evidence="1">
        <text>a [peptide]-C-terminal (2S)-2-hydroxyglycine = a [peptide]-C-terminal amide + glyoxylate</text>
        <dbReference type="Rhea" id="RHEA:20924"/>
        <dbReference type="Rhea" id="RHEA-COMP:13485"/>
        <dbReference type="Rhea" id="RHEA-COMP:15321"/>
        <dbReference type="ChEBI" id="CHEBI:36655"/>
        <dbReference type="ChEBI" id="CHEBI:137001"/>
        <dbReference type="ChEBI" id="CHEBI:142768"/>
        <dbReference type="EC" id="4.3.2.5"/>
    </reaction>
</comment>
<keyword evidence="28" id="KW-1185">Reference proteome</keyword>
<dbReference type="EMBL" id="AMQN01011211">
    <property type="status" value="NOT_ANNOTATED_CDS"/>
    <property type="molecule type" value="Genomic_DNA"/>
</dbReference>
<keyword evidence="22" id="KW-0812">Transmembrane</keyword>
<feature type="disulfide bond" evidence="20">
    <location>
        <begin position="564"/>
        <end position="575"/>
    </location>
</feature>
<protein>
    <recommendedName>
        <fullName evidence="29">Peptidylglycine monooxygenase</fullName>
    </recommendedName>
</protein>
<keyword evidence="12" id="KW-0503">Monooxygenase</keyword>
<name>R7TRW1_CAPTE</name>
<evidence type="ECO:0000256" key="3">
    <source>
        <dbReference type="ARBA" id="ARBA00006026"/>
    </source>
</evidence>
<feature type="signal peptide" evidence="23">
    <location>
        <begin position="1"/>
        <end position="22"/>
    </location>
</feature>
<feature type="binding site" evidence="19">
    <location>
        <position position="234"/>
    </location>
    <ligand>
        <name>Cu(2+)</name>
        <dbReference type="ChEBI" id="CHEBI:29036"/>
        <label>1</label>
        <note>catalytic</note>
    </ligand>
</feature>
<evidence type="ECO:0008006" key="29">
    <source>
        <dbReference type="Google" id="ProtNLM"/>
    </source>
</evidence>
<comment type="similarity">
    <text evidence="5">Belongs to the copper type II ascorbate-dependent monooxygenase family.</text>
</comment>
<comment type="similarity">
    <text evidence="3">In the C-terminal section; belongs to the peptidyl-alpha-hydroxyglycine alpha-amidating lyase family.</text>
</comment>
<dbReference type="OMA" id="AGDEMCN"/>
<feature type="binding site" evidence="19">
    <location>
        <position position="447"/>
    </location>
    <ligand>
        <name>Ca(2+)</name>
        <dbReference type="ChEBI" id="CHEBI:29108"/>
        <note>structural</note>
    </ligand>
</feature>
<evidence type="ECO:0000256" key="23">
    <source>
        <dbReference type="SAM" id="SignalP"/>
    </source>
</evidence>
<keyword evidence="10" id="KW-0560">Oxidoreductase</keyword>
<evidence type="ECO:0000256" key="5">
    <source>
        <dbReference type="ARBA" id="ARBA00010676"/>
    </source>
</evidence>
<evidence type="ECO:0000313" key="28">
    <source>
        <dbReference type="Proteomes" id="UP000014760"/>
    </source>
</evidence>
<dbReference type="OrthoDB" id="10018185at2759"/>
<dbReference type="GO" id="GO:0005507">
    <property type="term" value="F:copper ion binding"/>
    <property type="evidence" value="ECO:0007669"/>
    <property type="project" value="InterPro"/>
</dbReference>
<accession>R7TRW1</accession>
<evidence type="ECO:0000256" key="19">
    <source>
        <dbReference type="PIRSR" id="PIRSR600720-2"/>
    </source>
</evidence>
<evidence type="ECO:0000256" key="21">
    <source>
        <dbReference type="PROSITE-ProRule" id="PRU00504"/>
    </source>
</evidence>
<feature type="binding site" evidence="19">
    <location>
        <position position="236"/>
    </location>
    <ligand>
        <name>Cu(2+)</name>
        <dbReference type="ChEBI" id="CHEBI:29036"/>
        <label>1</label>
        <note>catalytic</note>
    </ligand>
</feature>
<feature type="binding site" evidence="19">
    <location>
        <position position="648"/>
    </location>
    <ligand>
        <name>Zn(2+)</name>
        <dbReference type="ChEBI" id="CHEBI:29105"/>
        <note>catalytic</note>
    </ligand>
</feature>
<dbReference type="Pfam" id="PF03712">
    <property type="entry name" value="Cu2_monoox_C"/>
    <property type="match status" value="1"/>
</dbReference>
<feature type="chain" id="PRO_5008787292" description="Peptidylglycine monooxygenase" evidence="23">
    <location>
        <begin position="23"/>
        <end position="817"/>
    </location>
</feature>
<feature type="disulfide bond" evidence="20">
    <location>
        <begin position="72"/>
        <end position="117"/>
    </location>
</feature>
<dbReference type="PANTHER" id="PTHR10680">
    <property type="entry name" value="PEPTIDYL-GLYCINE ALPHA-AMIDATING MONOOXYGENASE"/>
    <property type="match status" value="1"/>
</dbReference>
<evidence type="ECO:0000256" key="18">
    <source>
        <dbReference type="PIRSR" id="PIRSR600720-1"/>
    </source>
</evidence>
<reference evidence="26 28" key="2">
    <citation type="journal article" date="2013" name="Nature">
        <title>Insights into bilaterian evolution from three spiralian genomes.</title>
        <authorList>
            <person name="Simakov O."/>
            <person name="Marletaz F."/>
            <person name="Cho S.J."/>
            <person name="Edsinger-Gonzales E."/>
            <person name="Havlak P."/>
            <person name="Hellsten U."/>
            <person name="Kuo D.H."/>
            <person name="Larsson T."/>
            <person name="Lv J."/>
            <person name="Arendt D."/>
            <person name="Savage R."/>
            <person name="Osoegawa K."/>
            <person name="de Jong P."/>
            <person name="Grimwood J."/>
            <person name="Chapman J.A."/>
            <person name="Shapiro H."/>
            <person name="Aerts A."/>
            <person name="Otillar R.P."/>
            <person name="Terry A.Y."/>
            <person name="Boore J.L."/>
            <person name="Grigoriev I.V."/>
            <person name="Lindberg D.R."/>
            <person name="Seaver E.C."/>
            <person name="Weisblat D.A."/>
            <person name="Putnam N.H."/>
            <person name="Rokhsar D.S."/>
        </authorList>
    </citation>
    <scope>NUCLEOTIDE SEQUENCE</scope>
    <source>
        <strain evidence="26 28">I ESC-2004</strain>
    </source>
</reference>
<dbReference type="InterPro" id="IPR001258">
    <property type="entry name" value="NHL_repeat"/>
</dbReference>
<dbReference type="PROSITE" id="PS51125">
    <property type="entry name" value="NHL"/>
    <property type="match status" value="1"/>
</dbReference>
<evidence type="ECO:0000256" key="4">
    <source>
        <dbReference type="ARBA" id="ARBA00010263"/>
    </source>
</evidence>
<keyword evidence="8 23" id="KW-0732">Signal</keyword>
<comment type="similarity">
    <text evidence="4">In the N-terminal section; belongs to the copper type II ascorbate-dependent monooxygenase family.</text>
</comment>
<keyword evidence="13 20" id="KW-1015">Disulfide bond</keyword>
<evidence type="ECO:0000256" key="16">
    <source>
        <dbReference type="ARBA" id="ARBA00023268"/>
    </source>
</evidence>
<keyword evidence="22" id="KW-0472">Membrane</keyword>
<evidence type="ECO:0000259" key="25">
    <source>
        <dbReference type="Pfam" id="PF03712"/>
    </source>
</evidence>
<keyword evidence="19" id="KW-0106">Calcium</keyword>
<evidence type="ECO:0000256" key="6">
    <source>
        <dbReference type="ARBA" id="ARBA00022525"/>
    </source>
</evidence>
<feature type="binding site" evidence="18">
    <location>
        <position position="396"/>
    </location>
    <ligand>
        <name>a protein</name>
        <dbReference type="ChEBI" id="CHEBI:16541"/>
    </ligand>
    <ligandPart>
        <name>C-terminal Xaa-(2S)-2-hydroxyglycine residue</name>
        <dbReference type="ChEBI" id="CHEBI:142768"/>
    </ligandPart>
</feature>
<keyword evidence="15" id="KW-0456">Lyase</keyword>
<evidence type="ECO:0000256" key="8">
    <source>
        <dbReference type="ARBA" id="ARBA00022729"/>
    </source>
</evidence>
<feature type="binding site" evidence="19">
    <location>
        <position position="445"/>
    </location>
    <ligand>
        <name>Zn(2+)</name>
        <dbReference type="ChEBI" id="CHEBI:29105"/>
        <note>catalytic</note>
    </ligand>
</feature>
<feature type="binding site" evidence="18">
    <location>
        <position position="568"/>
    </location>
    <ligand>
        <name>a protein</name>
        <dbReference type="ChEBI" id="CHEBI:16541"/>
    </ligand>
    <ligandPart>
        <name>C-terminal Xaa-(2S)-2-hydroxyglycine residue</name>
        <dbReference type="ChEBI" id="CHEBI:142768"/>
    </ligandPart>
</feature>
<evidence type="ECO:0000256" key="2">
    <source>
        <dbReference type="ARBA" id="ARBA00004613"/>
    </source>
</evidence>
<evidence type="ECO:0000313" key="26">
    <source>
        <dbReference type="EMBL" id="ELT96668.1"/>
    </source>
</evidence>
<dbReference type="FunFam" id="2.60.120.230:FF:000002">
    <property type="entry name" value="Peptidyl-glycine alpha-amidating monooxygenase B"/>
    <property type="match status" value="1"/>
</dbReference>
<dbReference type="PANTHER" id="PTHR10680:SF14">
    <property type="entry name" value="PEPTIDYL-GLYCINE ALPHA-AMIDATING MONOOXYGENASE"/>
    <property type="match status" value="1"/>
</dbReference>
<dbReference type="GO" id="GO:0004504">
    <property type="term" value="F:peptidylglycine monooxygenase activity"/>
    <property type="evidence" value="ECO:0007669"/>
    <property type="project" value="UniProtKB-EC"/>
</dbReference>
<dbReference type="PRINTS" id="PR00790">
    <property type="entry name" value="PAMONOXGNASE"/>
</dbReference>
<dbReference type="Proteomes" id="UP000014760">
    <property type="component" value="Unassembled WGS sequence"/>
</dbReference>
<proteinExistence type="inferred from homology"/>
<comment type="cofactor">
    <cofactor evidence="19">
        <name>Cu(2+)</name>
        <dbReference type="ChEBI" id="CHEBI:29036"/>
    </cofactor>
    <text evidence="19">Binds 2 Cu(2+) ions per subunit.</text>
</comment>
<evidence type="ECO:0000256" key="9">
    <source>
        <dbReference type="ARBA" id="ARBA00022737"/>
    </source>
</evidence>
<dbReference type="InterPro" id="IPR011042">
    <property type="entry name" value="6-blade_b-propeller_TolB-like"/>
</dbReference>
<feature type="binding site" evidence="19">
    <location>
        <position position="552"/>
    </location>
    <ligand>
        <name>Zn(2+)</name>
        <dbReference type="ChEBI" id="CHEBI:29105"/>
        <note>catalytic</note>
    </ligand>
</feature>
<dbReference type="SUPFAM" id="SSF63829">
    <property type="entry name" value="Calcium-dependent phosphotriesterase"/>
    <property type="match status" value="1"/>
</dbReference>
<feature type="binding site" evidence="19">
    <location>
        <position position="97"/>
    </location>
    <ligand>
        <name>Cu(2+)</name>
        <dbReference type="ChEBI" id="CHEBI:29036"/>
        <label>1</label>
        <note>catalytic</note>
    </ligand>
</feature>
<dbReference type="SUPFAM" id="SSF49742">
    <property type="entry name" value="PHM/PNGase F"/>
    <property type="match status" value="2"/>
</dbReference>
<evidence type="ECO:0000256" key="7">
    <source>
        <dbReference type="ARBA" id="ARBA00022723"/>
    </source>
</evidence>
<dbReference type="Gene3D" id="2.60.120.310">
    <property type="entry name" value="Copper type II, ascorbate-dependent monooxygenase, N-terminal domain"/>
    <property type="match status" value="1"/>
</dbReference>
<feature type="disulfide bond" evidence="20">
    <location>
        <begin position="286"/>
        <end position="308"/>
    </location>
</feature>
<feature type="domain" description="Copper type II ascorbate-dependent monooxygenase N-terminal" evidence="24">
    <location>
        <begin position="56"/>
        <end position="167"/>
    </location>
</feature>
<keyword evidence="19" id="KW-0862">Zinc</keyword>
<evidence type="ECO:0000313" key="27">
    <source>
        <dbReference type="EnsemblMetazoa" id="CapteP228792"/>
    </source>
</evidence>
<dbReference type="InterPro" id="IPR000720">
    <property type="entry name" value="PHM/PAL"/>
</dbReference>
<dbReference type="EnsemblMetazoa" id="CapteT228792">
    <property type="protein sequence ID" value="CapteP228792"/>
    <property type="gene ID" value="CapteG228792"/>
</dbReference>
<dbReference type="InterPro" id="IPR000323">
    <property type="entry name" value="Cu2_ascorb_mOase_N"/>
</dbReference>
<evidence type="ECO:0000256" key="15">
    <source>
        <dbReference type="ARBA" id="ARBA00023239"/>
    </source>
</evidence>
<comment type="catalytic activity">
    <reaction evidence="17">
        <text>a [peptide]-C-terminal glycine + 2 L-ascorbate + O2 = a [peptide]-C-terminal (2S)-2-hydroxyglycine + 2 monodehydro-L-ascorbate radical + H2O</text>
        <dbReference type="Rhea" id="RHEA:21452"/>
        <dbReference type="Rhea" id="RHEA-COMP:13486"/>
        <dbReference type="Rhea" id="RHEA-COMP:15321"/>
        <dbReference type="ChEBI" id="CHEBI:15377"/>
        <dbReference type="ChEBI" id="CHEBI:15379"/>
        <dbReference type="ChEBI" id="CHEBI:38290"/>
        <dbReference type="ChEBI" id="CHEBI:59513"/>
        <dbReference type="ChEBI" id="CHEBI:137000"/>
        <dbReference type="ChEBI" id="CHEBI:142768"/>
        <dbReference type="EC" id="1.14.17.3"/>
    </reaction>
</comment>
<evidence type="ECO:0000256" key="17">
    <source>
        <dbReference type="ARBA" id="ARBA00048431"/>
    </source>
</evidence>
<dbReference type="InterPro" id="IPR024548">
    <property type="entry name" value="Cu2_monoox_C"/>
</dbReference>
<dbReference type="GO" id="GO:0004598">
    <property type="term" value="F:peptidylamidoglycolate lyase activity"/>
    <property type="evidence" value="ECO:0007669"/>
    <property type="project" value="UniProtKB-EC"/>
</dbReference>
<dbReference type="Gene3D" id="2.60.120.230">
    <property type="match status" value="1"/>
</dbReference>
<keyword evidence="11 19" id="KW-0186">Copper</keyword>
<feature type="repeat" description="NHL" evidence="21">
    <location>
        <begin position="479"/>
        <end position="523"/>
    </location>
</feature>
<dbReference type="InterPro" id="IPR008977">
    <property type="entry name" value="PHM/PNGase_F_dom_sf"/>
</dbReference>
<feature type="binding site" evidence="19">
    <location>
        <position position="98"/>
    </location>
    <ligand>
        <name>Cu(2+)</name>
        <dbReference type="ChEBI" id="CHEBI:29036"/>
        <label>1</label>
        <note>catalytic</note>
    </ligand>
</feature>
<dbReference type="GO" id="GO:0006518">
    <property type="term" value="P:peptide metabolic process"/>
    <property type="evidence" value="ECO:0007669"/>
    <property type="project" value="InterPro"/>
</dbReference>
<keyword evidence="9" id="KW-0677">Repeat</keyword>